<gene>
    <name evidence="1" type="ORF">EHS25_007202</name>
</gene>
<dbReference type="AlphaFoldDB" id="A0A427XN56"/>
<sequence>MFGNVIGGITADLVDRKFNMLIMTLLLMSERSAYWCEESSTTCQATICGTVATECSLWLVFKLFAGIGNSLAHTPQVM</sequence>
<accession>A0A427XN56</accession>
<reference evidence="1 2" key="1">
    <citation type="submission" date="2018-11" db="EMBL/GenBank/DDBJ databases">
        <title>Genome sequence of Saitozyma podzolica DSM 27192.</title>
        <authorList>
            <person name="Aliyu H."/>
            <person name="Gorte O."/>
            <person name="Ochsenreither K."/>
        </authorList>
    </citation>
    <scope>NUCLEOTIDE SEQUENCE [LARGE SCALE GENOMIC DNA]</scope>
    <source>
        <strain evidence="1 2">DSM 27192</strain>
    </source>
</reference>
<protein>
    <submittedName>
        <fullName evidence="1">Uncharacterized protein</fullName>
    </submittedName>
</protein>
<evidence type="ECO:0000313" key="2">
    <source>
        <dbReference type="Proteomes" id="UP000279259"/>
    </source>
</evidence>
<dbReference type="EMBL" id="RSCD01000035">
    <property type="protein sequence ID" value="RSH80192.1"/>
    <property type="molecule type" value="Genomic_DNA"/>
</dbReference>
<organism evidence="1 2">
    <name type="scientific">Saitozyma podzolica</name>
    <dbReference type="NCBI Taxonomy" id="1890683"/>
    <lineage>
        <taxon>Eukaryota</taxon>
        <taxon>Fungi</taxon>
        <taxon>Dikarya</taxon>
        <taxon>Basidiomycota</taxon>
        <taxon>Agaricomycotina</taxon>
        <taxon>Tremellomycetes</taxon>
        <taxon>Tremellales</taxon>
        <taxon>Trimorphomycetaceae</taxon>
        <taxon>Saitozyma</taxon>
    </lineage>
</organism>
<dbReference type="Proteomes" id="UP000279259">
    <property type="component" value="Unassembled WGS sequence"/>
</dbReference>
<evidence type="ECO:0000313" key="1">
    <source>
        <dbReference type="EMBL" id="RSH80192.1"/>
    </source>
</evidence>
<comment type="caution">
    <text evidence="1">The sequence shown here is derived from an EMBL/GenBank/DDBJ whole genome shotgun (WGS) entry which is preliminary data.</text>
</comment>
<proteinExistence type="predicted"/>
<keyword evidence="2" id="KW-1185">Reference proteome</keyword>
<name>A0A427XN56_9TREE</name>